<dbReference type="Proteomes" id="UP000002565">
    <property type="component" value="Chromosome 2"/>
</dbReference>
<evidence type="ECO:0000259" key="9">
    <source>
        <dbReference type="PROSITE" id="PS50928"/>
    </source>
</evidence>
<organism evidence="10 11">
    <name type="scientific">Brucella abortus (strain S19)</name>
    <dbReference type="NCBI Taxonomy" id="430066"/>
    <lineage>
        <taxon>Bacteria</taxon>
        <taxon>Pseudomonadati</taxon>
        <taxon>Pseudomonadota</taxon>
        <taxon>Alphaproteobacteria</taxon>
        <taxon>Hyphomicrobiales</taxon>
        <taxon>Brucellaceae</taxon>
        <taxon>Brucella/Ochrobactrum group</taxon>
        <taxon>Brucella</taxon>
    </lineage>
</organism>
<dbReference type="PROSITE" id="PS50928">
    <property type="entry name" value="ABC_TM1"/>
    <property type="match status" value="1"/>
</dbReference>
<evidence type="ECO:0000313" key="11">
    <source>
        <dbReference type="Proteomes" id="UP000002565"/>
    </source>
</evidence>
<accession>A0A0F6AVC3</accession>
<dbReference type="CDD" id="cd06261">
    <property type="entry name" value="TM_PBP2"/>
    <property type="match status" value="1"/>
</dbReference>
<comment type="subcellular location">
    <subcellularLocation>
        <location evidence="1 8">Cell membrane</location>
        <topology evidence="1 8">Multi-pass membrane protein</topology>
    </subcellularLocation>
</comment>
<evidence type="ECO:0000256" key="3">
    <source>
        <dbReference type="ARBA" id="ARBA00022448"/>
    </source>
</evidence>
<dbReference type="PANTHER" id="PTHR42929">
    <property type="entry name" value="INNER MEMBRANE ABC TRANSPORTER PERMEASE PROTEIN YDCU-RELATED-RELATED"/>
    <property type="match status" value="1"/>
</dbReference>
<dbReference type="AlphaFoldDB" id="A0A0F6AVC3"/>
<feature type="domain" description="ABC transmembrane type-1" evidence="9">
    <location>
        <begin position="195"/>
        <end position="401"/>
    </location>
</feature>
<feature type="transmembrane region" description="Helical" evidence="8">
    <location>
        <begin position="282"/>
        <end position="304"/>
    </location>
</feature>
<evidence type="ECO:0000256" key="5">
    <source>
        <dbReference type="ARBA" id="ARBA00022692"/>
    </source>
</evidence>
<dbReference type="GO" id="GO:0005886">
    <property type="term" value="C:plasma membrane"/>
    <property type="evidence" value="ECO:0007669"/>
    <property type="project" value="UniProtKB-SubCell"/>
</dbReference>
<dbReference type="PANTHER" id="PTHR42929:SF5">
    <property type="entry name" value="ABC TRANSPORTER PERMEASE PROTEIN"/>
    <property type="match status" value="1"/>
</dbReference>
<keyword evidence="4" id="KW-1003">Cell membrane</keyword>
<keyword evidence="5 8" id="KW-0812">Transmembrane</keyword>
<evidence type="ECO:0000256" key="4">
    <source>
        <dbReference type="ARBA" id="ARBA00022475"/>
    </source>
</evidence>
<dbReference type="GO" id="GO:0055085">
    <property type="term" value="P:transmembrane transport"/>
    <property type="evidence" value="ECO:0007669"/>
    <property type="project" value="InterPro"/>
</dbReference>
<reference evidence="10 11" key="1">
    <citation type="journal article" date="2008" name="PLoS ONE">
        <title>Genome sequence of Brucella abortus vaccine strain S19 compared to virulent strains yields candidate virulence genes.</title>
        <authorList>
            <person name="Crasta O.R."/>
            <person name="Folkerts O."/>
            <person name="Fei Z."/>
            <person name="Mane S.P."/>
            <person name="Evans C."/>
            <person name="Martino-Catt S."/>
            <person name="Bricker B."/>
            <person name="Yu G."/>
            <person name="Du L."/>
            <person name="Sobral B.W."/>
        </authorList>
    </citation>
    <scope>NUCLEOTIDE SEQUENCE [LARGE SCALE GENOMIC DNA]</scope>
    <source>
        <strain evidence="10 11">S19</strain>
    </source>
</reference>
<comment type="similarity">
    <text evidence="2">Belongs to the binding-protein-dependent transport system permease family. CysTW subfamily.</text>
</comment>
<evidence type="ECO:0000256" key="1">
    <source>
        <dbReference type="ARBA" id="ARBA00004651"/>
    </source>
</evidence>
<evidence type="ECO:0000256" key="7">
    <source>
        <dbReference type="ARBA" id="ARBA00023136"/>
    </source>
</evidence>
<keyword evidence="6 8" id="KW-1133">Transmembrane helix</keyword>
<evidence type="ECO:0000256" key="8">
    <source>
        <dbReference type="RuleBase" id="RU363032"/>
    </source>
</evidence>
<dbReference type="Gene3D" id="1.10.3720.10">
    <property type="entry name" value="MetI-like"/>
    <property type="match status" value="1"/>
</dbReference>
<sequence length="412" mass="44357">MAAGCGRGRKLQGRRLLDHPRMTAPSSRTLRAGLLVTPLLIFIVVFFLSPLGVMMKQAVSDTAVLHVLPQTAEAISQWDGQSGPTPAMKEALVADLKGSSDQQAIGDMVRRLNSAQAGFRTLMSKTLRAIDKEGPPPDLEAVDKRWSRPEFWLAIANALSPLTDRNLLAAVDMERDTSGEIVSMAPGSSANRAIMIRTFWISALVTLACVAIGYPYAVLLVSSSGWVRNVLFAAVLLPLWTSLPVRTAAWFILLQDKGLINDSLIWLGITDRPFPLIFNRTGVVIAMTHVLLPFMVLPIYSVLVSIPGNLMPAAASLGAPPWRAFLRVLLPLSMRGILSGMLLVFMSAIGYYITPALIGGPGDQMISSIIAYYATGSANWGMAGALGLVLLVACLILYAVYGRLTADDEGRA</sequence>
<dbReference type="Pfam" id="PF00528">
    <property type="entry name" value="BPD_transp_1"/>
    <property type="match status" value="1"/>
</dbReference>
<name>A0A0F6AVC3_BRUA1</name>
<dbReference type="InterPro" id="IPR035906">
    <property type="entry name" value="MetI-like_sf"/>
</dbReference>
<keyword evidence="7 8" id="KW-0472">Membrane</keyword>
<feature type="transmembrane region" description="Helical" evidence="8">
    <location>
        <begin position="230"/>
        <end position="254"/>
    </location>
</feature>
<proteinExistence type="inferred from homology"/>
<protein>
    <submittedName>
        <fullName evidence="10">Binding-protein-dependent transport systems inner membrane component</fullName>
    </submittedName>
</protein>
<dbReference type="EMBL" id="CP000888">
    <property type="protein sequence ID" value="ACD74302.1"/>
    <property type="molecule type" value="Genomic_DNA"/>
</dbReference>
<feature type="transmembrane region" description="Helical" evidence="8">
    <location>
        <begin position="378"/>
        <end position="401"/>
    </location>
</feature>
<feature type="transmembrane region" description="Helical" evidence="8">
    <location>
        <begin position="30"/>
        <end position="48"/>
    </location>
</feature>
<feature type="transmembrane region" description="Helical" evidence="8">
    <location>
        <begin position="337"/>
        <end position="358"/>
    </location>
</feature>
<feature type="transmembrane region" description="Helical" evidence="8">
    <location>
        <begin position="199"/>
        <end position="218"/>
    </location>
</feature>
<evidence type="ECO:0000256" key="2">
    <source>
        <dbReference type="ARBA" id="ARBA00007069"/>
    </source>
</evidence>
<dbReference type="KEGG" id="bmc:BAbS19_II08090"/>
<dbReference type="SUPFAM" id="SSF161098">
    <property type="entry name" value="MetI-like"/>
    <property type="match status" value="1"/>
</dbReference>
<dbReference type="HOGENOM" id="CLU_039052_0_0_5"/>
<evidence type="ECO:0000313" key="10">
    <source>
        <dbReference type="EMBL" id="ACD74302.1"/>
    </source>
</evidence>
<evidence type="ECO:0000256" key="6">
    <source>
        <dbReference type="ARBA" id="ARBA00022989"/>
    </source>
</evidence>
<keyword evidence="3 8" id="KW-0813">Transport</keyword>
<gene>
    <name evidence="10" type="ordered locus">BAbS19_II08090</name>
</gene>
<dbReference type="InterPro" id="IPR000515">
    <property type="entry name" value="MetI-like"/>
</dbReference>